<keyword evidence="1" id="KW-0732">Signal</keyword>
<keyword evidence="3" id="KW-1185">Reference proteome</keyword>
<dbReference type="RefSeq" id="WP_153417985.1">
    <property type="nucleotide sequence ID" value="NZ_WFLM01000001.1"/>
</dbReference>
<dbReference type="AlphaFoldDB" id="A0A6N6VV62"/>
<accession>A0A6N6VV62</accession>
<dbReference type="InterPro" id="IPR021383">
    <property type="entry name" value="DUF3015"/>
</dbReference>
<evidence type="ECO:0000313" key="3">
    <source>
        <dbReference type="Proteomes" id="UP000437748"/>
    </source>
</evidence>
<dbReference type="EMBL" id="WFLM01000001">
    <property type="protein sequence ID" value="KAB8040470.1"/>
    <property type="molecule type" value="Genomic_DNA"/>
</dbReference>
<comment type="caution">
    <text evidence="2">The sequence shown here is derived from an EMBL/GenBank/DDBJ whole genome shotgun (WGS) entry which is preliminary data.</text>
</comment>
<evidence type="ECO:0000256" key="1">
    <source>
        <dbReference type="SAM" id="SignalP"/>
    </source>
</evidence>
<dbReference type="Pfam" id="PF11220">
    <property type="entry name" value="DUF3015"/>
    <property type="match status" value="1"/>
</dbReference>
<dbReference type="OrthoDB" id="9784732at2"/>
<organism evidence="2 3">
    <name type="scientific">Silvanigrella paludirubra</name>
    <dbReference type="NCBI Taxonomy" id="2499159"/>
    <lineage>
        <taxon>Bacteria</taxon>
        <taxon>Pseudomonadati</taxon>
        <taxon>Bdellovibrionota</taxon>
        <taxon>Oligoflexia</taxon>
        <taxon>Silvanigrellales</taxon>
        <taxon>Silvanigrellaceae</taxon>
        <taxon>Silvanigrella</taxon>
    </lineage>
</organism>
<evidence type="ECO:0000313" key="2">
    <source>
        <dbReference type="EMBL" id="KAB8040470.1"/>
    </source>
</evidence>
<name>A0A6N6VV62_9BACT</name>
<gene>
    <name evidence="2" type="ORF">GCL60_00715</name>
</gene>
<reference evidence="2 3" key="1">
    <citation type="submission" date="2019-10" db="EMBL/GenBank/DDBJ databases">
        <title>New species of Slilvanegrellaceae.</title>
        <authorList>
            <person name="Pitt A."/>
            <person name="Hahn M.W."/>
        </authorList>
    </citation>
    <scope>NUCLEOTIDE SEQUENCE [LARGE SCALE GENOMIC DNA]</scope>
    <source>
        <strain evidence="2 3">SP-Ram-0.45-NSY-1</strain>
    </source>
</reference>
<feature type="signal peptide" evidence="1">
    <location>
        <begin position="1"/>
        <end position="27"/>
    </location>
</feature>
<protein>
    <submittedName>
        <fullName evidence="2">DUF3015 domain-containing protein</fullName>
    </submittedName>
</protein>
<proteinExistence type="predicted"/>
<feature type="chain" id="PRO_5026785688" evidence="1">
    <location>
        <begin position="28"/>
        <end position="169"/>
    </location>
</feature>
<dbReference type="Proteomes" id="UP000437748">
    <property type="component" value="Unassembled WGS sequence"/>
</dbReference>
<sequence length="169" mass="17558">MKFLVSKKYLGLVLASLLSTATFSASADVGIAGCGLGSVVFKDNGRGSQILASTTNATLWSQTFGITSGTSNCGSGVAKQANNTMKLDYVNANLSTLQREIAQGNGSTVNGLAAVVGCPSSSYAEFGAYTQDHYSSIFTSNNAEEIVNNINQEMLKNSELSKSCNLGNS</sequence>